<evidence type="ECO:0000313" key="1">
    <source>
        <dbReference type="EMBL" id="BBJ45368.1"/>
    </source>
</evidence>
<protein>
    <submittedName>
        <fullName evidence="1">Uncharacterized protein</fullName>
    </submittedName>
</protein>
<evidence type="ECO:0000313" key="2">
    <source>
        <dbReference type="Proteomes" id="UP000463951"/>
    </source>
</evidence>
<dbReference type="EMBL" id="AP019620">
    <property type="protein sequence ID" value="BBJ45368.1"/>
    <property type="molecule type" value="Genomic_DNA"/>
</dbReference>
<accession>A0A499UZ73</accession>
<organism evidence="1 2">
    <name type="scientific">Streptomyces antimycoticus</name>
    <dbReference type="NCBI Taxonomy" id="68175"/>
    <lineage>
        <taxon>Bacteria</taxon>
        <taxon>Bacillati</taxon>
        <taxon>Actinomycetota</taxon>
        <taxon>Actinomycetes</taxon>
        <taxon>Kitasatosporales</taxon>
        <taxon>Streptomycetaceae</taxon>
        <taxon>Streptomyces</taxon>
        <taxon>Streptomyces violaceusniger group</taxon>
    </lineage>
</organism>
<reference evidence="1 2" key="1">
    <citation type="journal article" date="2020" name="Int. J. Syst. Evol. Microbiol.">
        <title>Reclassification of Streptomyces castelarensis and Streptomyces sporoclivatus as later heterotypic synonyms of Streptomyces antimycoticus.</title>
        <authorList>
            <person name="Komaki H."/>
            <person name="Tamura T."/>
        </authorList>
    </citation>
    <scope>NUCLEOTIDE SEQUENCE [LARGE SCALE GENOMIC DNA]</scope>
    <source>
        <strain evidence="1 2">NBRC 100767</strain>
    </source>
</reference>
<name>A0A499UZ73_9ACTN</name>
<sequence>MGAGRVVGTVGSAAKIDTAKGFGYDEVILRDRIADAGQFDMRLEELMRRRSLVVAHPG</sequence>
<gene>
    <name evidence="1" type="ORF">SSPO_080860</name>
</gene>
<proteinExistence type="predicted"/>
<dbReference type="AlphaFoldDB" id="A0A499UZ73"/>
<dbReference type="Gene3D" id="3.40.50.720">
    <property type="entry name" value="NAD(P)-binding Rossmann-like Domain"/>
    <property type="match status" value="1"/>
</dbReference>
<dbReference type="Proteomes" id="UP000463951">
    <property type="component" value="Chromosome"/>
</dbReference>